<evidence type="ECO:0000256" key="1">
    <source>
        <dbReference type="SAM" id="MobiDB-lite"/>
    </source>
</evidence>
<feature type="compositionally biased region" description="Basic and acidic residues" evidence="1">
    <location>
        <begin position="23"/>
        <end position="49"/>
    </location>
</feature>
<organism evidence="3 4">
    <name type="scientific">Sporosarcina contaminans</name>
    <dbReference type="NCBI Taxonomy" id="633403"/>
    <lineage>
        <taxon>Bacteria</taxon>
        <taxon>Bacillati</taxon>
        <taxon>Bacillota</taxon>
        <taxon>Bacilli</taxon>
        <taxon>Bacillales</taxon>
        <taxon>Caryophanaceae</taxon>
        <taxon>Sporosarcina</taxon>
    </lineage>
</organism>
<dbReference type="InterPro" id="IPR036465">
    <property type="entry name" value="vWFA_dom_sf"/>
</dbReference>
<proteinExistence type="predicted"/>
<accession>A0ABW3TX22</accession>
<dbReference type="Gene3D" id="3.40.50.410">
    <property type="entry name" value="von Willebrand factor, type A domain"/>
    <property type="match status" value="1"/>
</dbReference>
<dbReference type="InterPro" id="IPR002035">
    <property type="entry name" value="VWF_A"/>
</dbReference>
<reference evidence="4" key="1">
    <citation type="journal article" date="2019" name="Int. J. Syst. Evol. Microbiol.">
        <title>The Global Catalogue of Microorganisms (GCM) 10K type strain sequencing project: providing services to taxonomists for standard genome sequencing and annotation.</title>
        <authorList>
            <consortium name="The Broad Institute Genomics Platform"/>
            <consortium name="The Broad Institute Genome Sequencing Center for Infectious Disease"/>
            <person name="Wu L."/>
            <person name="Ma J."/>
        </authorList>
    </citation>
    <scope>NUCLEOTIDE SEQUENCE [LARGE SCALE GENOMIC DNA]</scope>
    <source>
        <strain evidence="4">CCUG 53915</strain>
    </source>
</reference>
<feature type="domain" description="VWFA" evidence="2">
    <location>
        <begin position="163"/>
        <end position="351"/>
    </location>
</feature>
<feature type="region of interest" description="Disordered" evidence="1">
    <location>
        <begin position="23"/>
        <end position="66"/>
    </location>
</feature>
<evidence type="ECO:0000259" key="2">
    <source>
        <dbReference type="PROSITE" id="PS50234"/>
    </source>
</evidence>
<evidence type="ECO:0000313" key="3">
    <source>
        <dbReference type="EMBL" id="MFD1204970.1"/>
    </source>
</evidence>
<dbReference type="SUPFAM" id="SSF53300">
    <property type="entry name" value="vWA-like"/>
    <property type="match status" value="1"/>
</dbReference>
<dbReference type="Pfam" id="PF00092">
    <property type="entry name" value="VWA"/>
    <property type="match status" value="1"/>
</dbReference>
<protein>
    <submittedName>
        <fullName evidence="3">VWA domain-containing protein</fullName>
    </submittedName>
</protein>
<comment type="caution">
    <text evidence="3">The sequence shown here is derived from an EMBL/GenBank/DDBJ whole genome shotgun (WGS) entry which is preliminary data.</text>
</comment>
<dbReference type="PROSITE" id="PS51257">
    <property type="entry name" value="PROKAR_LIPOPROTEIN"/>
    <property type="match status" value="1"/>
</dbReference>
<dbReference type="Proteomes" id="UP001597231">
    <property type="component" value="Unassembled WGS sequence"/>
</dbReference>
<gene>
    <name evidence="3" type="ORF">ACFQ38_07625</name>
</gene>
<dbReference type="RefSeq" id="WP_336822425.1">
    <property type="nucleotide sequence ID" value="NZ_JBHTLT010000037.1"/>
</dbReference>
<sequence length="467" mass="52038">MKRIIPILTVIFVIVFMSACSEKAKPEKSNELEEKSTSEEKQGTDKGQEADEDNSDSGKDSEIEAAPLPKSLSEVAALSPGYTSYISILDEEGQKKIDELTKDLPNISDNPTENELNHFYNELLAIFQQDYQGPEDLIARLKFSSIGSPDVEDPRMQFKDNLNVLVILDGSGSMAKDIGGQTQMAAAKKAIVQFVGSLPKETNVGLRVYGHKGTGSSADKEMSCSSSDLLYPFQPYDKAAFQKSLDQVQPAGWTPTELALTEAQKDLASYDGASNTNIVYLVSDGISTCDDDPVAAAKALYDSNITPIINVIGFNVDHDGQRQLKEVAKAVEGTYQDVQDAASLQKELDQAKDIAKKWAEWKESEAKSLSYERTKKGLEIFGYDAKEYKKVVDEGQQVGFALQYLYQTKKIMSRESHDYLRTRNSEYHDWIKSQQNALKEDLKKMNDMQYNEAIQALEDKYLQNTPD</sequence>
<dbReference type="EMBL" id="JBHTLT010000037">
    <property type="protein sequence ID" value="MFD1204970.1"/>
    <property type="molecule type" value="Genomic_DNA"/>
</dbReference>
<name>A0ABW3TX22_9BACL</name>
<dbReference type="PROSITE" id="PS50234">
    <property type="entry name" value="VWFA"/>
    <property type="match status" value="1"/>
</dbReference>
<evidence type="ECO:0000313" key="4">
    <source>
        <dbReference type="Proteomes" id="UP001597231"/>
    </source>
</evidence>
<keyword evidence="4" id="KW-1185">Reference proteome</keyword>
<dbReference type="SMART" id="SM00327">
    <property type="entry name" value="VWA"/>
    <property type="match status" value="1"/>
</dbReference>